<dbReference type="PROSITE" id="PS00211">
    <property type="entry name" value="ABC_TRANSPORTER_1"/>
    <property type="match status" value="1"/>
</dbReference>
<dbReference type="OrthoDB" id="9800654at2"/>
<dbReference type="InterPro" id="IPR027417">
    <property type="entry name" value="P-loop_NTPase"/>
</dbReference>
<dbReference type="SUPFAM" id="SSF52540">
    <property type="entry name" value="P-loop containing nucleoside triphosphate hydrolases"/>
    <property type="match status" value="1"/>
</dbReference>
<dbReference type="GO" id="GO:0017004">
    <property type="term" value="P:cytochrome complex assembly"/>
    <property type="evidence" value="ECO:0007669"/>
    <property type="project" value="UniProtKB-KW"/>
</dbReference>
<dbReference type="NCBIfam" id="NF010061">
    <property type="entry name" value="PRK13538.1"/>
    <property type="match status" value="1"/>
</dbReference>
<keyword evidence="3" id="KW-0547">Nucleotide-binding</keyword>
<keyword evidence="5" id="KW-0067">ATP-binding</keyword>
<evidence type="ECO:0000256" key="7">
    <source>
        <dbReference type="ARBA" id="ARBA00023136"/>
    </source>
</evidence>
<dbReference type="PANTHER" id="PTHR43499:SF1">
    <property type="entry name" value="ABC TRANSPORTER I FAMILY MEMBER 1"/>
    <property type="match status" value="1"/>
</dbReference>
<keyword evidence="10" id="KW-1185">Reference proteome</keyword>
<keyword evidence="1" id="KW-0813">Transport</keyword>
<dbReference type="PROSITE" id="PS50893">
    <property type="entry name" value="ABC_TRANSPORTER_2"/>
    <property type="match status" value="1"/>
</dbReference>
<keyword evidence="4" id="KW-0201">Cytochrome c-type biogenesis</keyword>
<dbReference type="AlphaFoldDB" id="A0A4R3JXZ4"/>
<gene>
    <name evidence="9" type="ORF">EDC61_10273</name>
</gene>
<sequence length="214" mass="22595">MTSPSVLSAHGLECARGDRTLFTGLGFELGAGELLLVQGGNGQGKTSLLRLLTGLSSPVAGEVRWRGRAIARAREDYHGAMAYLGHANGIKEDLTPLENLRFKAGLAGQSLDEALAESTLRRLGLGRCLDLPARVLSFGQRRRVALAGLLTAGALLWILDEPLTGLDVHGVALVEGLLREHLGRGGLVVMTTHQPLTLDGVAVRAIQVGRQEGA</sequence>
<dbReference type="SMART" id="SM00382">
    <property type="entry name" value="AAA"/>
    <property type="match status" value="1"/>
</dbReference>
<evidence type="ECO:0000256" key="5">
    <source>
        <dbReference type="ARBA" id="ARBA00022840"/>
    </source>
</evidence>
<dbReference type="Gene3D" id="3.40.50.300">
    <property type="entry name" value="P-loop containing nucleotide triphosphate hydrolases"/>
    <property type="match status" value="1"/>
</dbReference>
<accession>A0A4R3JXZ4</accession>
<keyword evidence="2" id="KW-1003">Cell membrane</keyword>
<dbReference type="InterPro" id="IPR017871">
    <property type="entry name" value="ABC_transporter-like_CS"/>
</dbReference>
<proteinExistence type="predicted"/>
<dbReference type="RefSeq" id="WP_126458451.1">
    <property type="nucleotide sequence ID" value="NZ_AP018721.1"/>
</dbReference>
<evidence type="ECO:0000256" key="2">
    <source>
        <dbReference type="ARBA" id="ARBA00022475"/>
    </source>
</evidence>
<dbReference type="InterPro" id="IPR003593">
    <property type="entry name" value="AAA+_ATPase"/>
</dbReference>
<dbReference type="PANTHER" id="PTHR43499">
    <property type="entry name" value="ABC TRANSPORTER I FAMILY MEMBER 1"/>
    <property type="match status" value="1"/>
</dbReference>
<feature type="domain" description="ABC transporter" evidence="8">
    <location>
        <begin position="7"/>
        <end position="214"/>
    </location>
</feature>
<dbReference type="GO" id="GO:0005524">
    <property type="term" value="F:ATP binding"/>
    <property type="evidence" value="ECO:0007669"/>
    <property type="project" value="UniProtKB-KW"/>
</dbReference>
<dbReference type="GO" id="GO:0016887">
    <property type="term" value="F:ATP hydrolysis activity"/>
    <property type="evidence" value="ECO:0007669"/>
    <property type="project" value="InterPro"/>
</dbReference>
<dbReference type="GO" id="GO:0022857">
    <property type="term" value="F:transmembrane transporter activity"/>
    <property type="evidence" value="ECO:0007669"/>
    <property type="project" value="InterPro"/>
</dbReference>
<organism evidence="9 10">
    <name type="scientific">Sulfuritortus calidifontis</name>
    <dbReference type="NCBI Taxonomy" id="1914471"/>
    <lineage>
        <taxon>Bacteria</taxon>
        <taxon>Pseudomonadati</taxon>
        <taxon>Pseudomonadota</taxon>
        <taxon>Betaproteobacteria</taxon>
        <taxon>Nitrosomonadales</taxon>
        <taxon>Thiobacillaceae</taxon>
        <taxon>Sulfuritortus</taxon>
    </lineage>
</organism>
<keyword evidence="7" id="KW-0472">Membrane</keyword>
<keyword evidence="6" id="KW-1278">Translocase</keyword>
<evidence type="ECO:0000313" key="10">
    <source>
        <dbReference type="Proteomes" id="UP000295135"/>
    </source>
</evidence>
<evidence type="ECO:0000313" key="9">
    <source>
        <dbReference type="EMBL" id="TCS73303.1"/>
    </source>
</evidence>
<comment type="caution">
    <text evidence="9">The sequence shown here is derived from an EMBL/GenBank/DDBJ whole genome shotgun (WGS) entry which is preliminary data.</text>
</comment>
<dbReference type="EMBL" id="SLZY01000002">
    <property type="protein sequence ID" value="TCS73303.1"/>
    <property type="molecule type" value="Genomic_DNA"/>
</dbReference>
<dbReference type="InterPro" id="IPR005895">
    <property type="entry name" value="ABC_transptr_haem_export_CcmA"/>
</dbReference>
<evidence type="ECO:0000256" key="6">
    <source>
        <dbReference type="ARBA" id="ARBA00022967"/>
    </source>
</evidence>
<evidence type="ECO:0000256" key="1">
    <source>
        <dbReference type="ARBA" id="ARBA00022448"/>
    </source>
</evidence>
<dbReference type="Pfam" id="PF00005">
    <property type="entry name" value="ABC_tran"/>
    <property type="match status" value="1"/>
</dbReference>
<evidence type="ECO:0000256" key="3">
    <source>
        <dbReference type="ARBA" id="ARBA00022741"/>
    </source>
</evidence>
<dbReference type="Proteomes" id="UP000295135">
    <property type="component" value="Unassembled WGS sequence"/>
</dbReference>
<evidence type="ECO:0000256" key="4">
    <source>
        <dbReference type="ARBA" id="ARBA00022748"/>
    </source>
</evidence>
<reference evidence="9 10" key="1">
    <citation type="submission" date="2019-03" db="EMBL/GenBank/DDBJ databases">
        <title>Genomic Encyclopedia of Type Strains, Phase IV (KMG-IV): sequencing the most valuable type-strain genomes for metagenomic binning, comparative biology and taxonomic classification.</title>
        <authorList>
            <person name="Goeker M."/>
        </authorList>
    </citation>
    <scope>NUCLEOTIDE SEQUENCE [LARGE SCALE GENOMIC DNA]</scope>
    <source>
        <strain evidence="9 10">DSM 103923</strain>
    </source>
</reference>
<dbReference type="NCBIfam" id="TIGR01189">
    <property type="entry name" value="ccmA"/>
    <property type="match status" value="1"/>
</dbReference>
<name>A0A4R3JXZ4_9PROT</name>
<dbReference type="InterPro" id="IPR003439">
    <property type="entry name" value="ABC_transporter-like_ATP-bd"/>
</dbReference>
<protein>
    <submittedName>
        <fullName evidence="9">Heme exporter protein A</fullName>
    </submittedName>
</protein>
<evidence type="ECO:0000259" key="8">
    <source>
        <dbReference type="PROSITE" id="PS50893"/>
    </source>
</evidence>